<dbReference type="GO" id="GO:0032259">
    <property type="term" value="P:methylation"/>
    <property type="evidence" value="ECO:0007669"/>
    <property type="project" value="UniProtKB-KW"/>
</dbReference>
<evidence type="ECO:0000256" key="4">
    <source>
        <dbReference type="ARBA" id="ARBA00041867"/>
    </source>
</evidence>
<accession>A0A8R2BAN2</accession>
<evidence type="ECO:0000256" key="3">
    <source>
        <dbReference type="ARBA" id="ARBA00037932"/>
    </source>
</evidence>
<protein>
    <recommendedName>
        <fullName evidence="5">ETFB lysine methyltransferase</fullName>
    </recommendedName>
    <alternativeName>
        <fullName evidence="4">Protein N-lysine methyltransferase METTL20</fullName>
    </alternativeName>
</protein>
<dbReference type="SUPFAM" id="SSF53335">
    <property type="entry name" value="S-adenosyl-L-methionine-dependent methyltransferases"/>
    <property type="match status" value="1"/>
</dbReference>
<dbReference type="Gene3D" id="3.40.50.150">
    <property type="entry name" value="Vaccinia Virus protein VP39"/>
    <property type="match status" value="1"/>
</dbReference>
<keyword evidence="1" id="KW-0489">Methyltransferase</keyword>
<evidence type="ECO:0000256" key="1">
    <source>
        <dbReference type="ARBA" id="ARBA00022603"/>
    </source>
</evidence>
<dbReference type="PANTHER" id="PTHR43648">
    <property type="entry name" value="ELECTRON TRANSFER FLAVOPROTEIN BETA SUBUNIT LYSINE METHYLTRANSFERASE"/>
    <property type="match status" value="1"/>
</dbReference>
<dbReference type="InterPro" id="IPR050078">
    <property type="entry name" value="Ribosomal_L11_MeTrfase_PrmA"/>
</dbReference>
<reference evidence="6" key="1">
    <citation type="submission" date="2022-06" db="UniProtKB">
        <authorList>
            <consortium name="EnsemblMetazoa"/>
        </authorList>
    </citation>
    <scope>IDENTIFICATION</scope>
</reference>
<evidence type="ECO:0000256" key="2">
    <source>
        <dbReference type="ARBA" id="ARBA00022679"/>
    </source>
</evidence>
<comment type="similarity">
    <text evidence="3">Belongs to the methyltransferase superfamily. ETFBKMT family.</text>
</comment>
<proteinExistence type="inferred from homology"/>
<dbReference type="AlphaFoldDB" id="A0A8R2BAN2"/>
<name>A0A8R2BAN2_ACYPI</name>
<organism evidence="6">
    <name type="scientific">Acyrthosiphon pisum</name>
    <name type="common">Pea aphid</name>
    <dbReference type="NCBI Taxonomy" id="7029"/>
    <lineage>
        <taxon>Eukaryota</taxon>
        <taxon>Metazoa</taxon>
        <taxon>Ecdysozoa</taxon>
        <taxon>Arthropoda</taxon>
        <taxon>Hexapoda</taxon>
        <taxon>Insecta</taxon>
        <taxon>Pterygota</taxon>
        <taxon>Neoptera</taxon>
        <taxon>Paraneoptera</taxon>
        <taxon>Hemiptera</taxon>
        <taxon>Sternorrhyncha</taxon>
        <taxon>Aphidomorpha</taxon>
        <taxon>Aphidoidea</taxon>
        <taxon>Aphididae</taxon>
        <taxon>Macrosiphini</taxon>
        <taxon>Acyrthosiphon</taxon>
    </lineage>
</organism>
<evidence type="ECO:0000256" key="5">
    <source>
        <dbReference type="ARBA" id="ARBA00042266"/>
    </source>
</evidence>
<dbReference type="GO" id="GO:0008276">
    <property type="term" value="F:protein methyltransferase activity"/>
    <property type="evidence" value="ECO:0007669"/>
    <property type="project" value="TreeGrafter"/>
</dbReference>
<dbReference type="Pfam" id="PF06325">
    <property type="entry name" value="PrmA"/>
    <property type="match status" value="1"/>
</dbReference>
<dbReference type="PANTHER" id="PTHR43648:SF1">
    <property type="entry name" value="ELECTRON TRANSFER FLAVOPROTEIN BETA SUBUNIT LYSINE METHYLTRANSFERASE"/>
    <property type="match status" value="1"/>
</dbReference>
<sequence>MINSEAEPEVTALLNELGANGVVIEDSAELEKEHTDVYGEIYELNPADYPDHDIRVKCYFNELVFTDQLEQEIQETIANVNGIQSEILSFEKTIIKESDWENEWKNYFHPFKASERFAIVPSWEQEGYQNNEGDLCIKLDPGMAFGTGDHPTTSMCLRHIEEVVQPQHKIIDVGTGSDNYMKIEFEGDESLIGELVKVKVVTPGYPINKGKLVKVVDHATNKDERLVAY</sequence>
<evidence type="ECO:0000313" key="6">
    <source>
        <dbReference type="EnsemblMetazoa" id="XP_008188735.1"/>
    </source>
</evidence>
<keyword evidence="2" id="KW-0808">Transferase</keyword>
<dbReference type="EnsemblMetazoa" id="XM_008190513.1">
    <property type="protein sequence ID" value="XP_008188735.1"/>
    <property type="gene ID" value="LOC103310998"/>
</dbReference>
<dbReference type="InterPro" id="IPR029063">
    <property type="entry name" value="SAM-dependent_MTases_sf"/>
</dbReference>